<dbReference type="AlphaFoldDB" id="A0AAE0CR12"/>
<dbReference type="Proteomes" id="UP001280121">
    <property type="component" value="Unassembled WGS sequence"/>
</dbReference>
<evidence type="ECO:0000313" key="1">
    <source>
        <dbReference type="EMBL" id="KAK2660267.1"/>
    </source>
</evidence>
<accession>A0AAE0CR12</accession>
<evidence type="ECO:0000313" key="2">
    <source>
        <dbReference type="Proteomes" id="UP001280121"/>
    </source>
</evidence>
<sequence>MAVSPDVTARELSTINYAAVAAPTVRSFSVLLRFSISNSNHSNATKELNLILEIDVIDESRVHGFVWVDIACPKF</sequence>
<keyword evidence="2" id="KW-1185">Reference proteome</keyword>
<dbReference type="EMBL" id="JANJYI010000002">
    <property type="protein sequence ID" value="KAK2660267.1"/>
    <property type="molecule type" value="Genomic_DNA"/>
</dbReference>
<comment type="caution">
    <text evidence="1">The sequence shown here is derived from an EMBL/GenBank/DDBJ whole genome shotgun (WGS) entry which is preliminary data.</text>
</comment>
<organism evidence="1 2">
    <name type="scientific">Dipteronia dyeriana</name>
    <dbReference type="NCBI Taxonomy" id="168575"/>
    <lineage>
        <taxon>Eukaryota</taxon>
        <taxon>Viridiplantae</taxon>
        <taxon>Streptophyta</taxon>
        <taxon>Embryophyta</taxon>
        <taxon>Tracheophyta</taxon>
        <taxon>Spermatophyta</taxon>
        <taxon>Magnoliopsida</taxon>
        <taxon>eudicotyledons</taxon>
        <taxon>Gunneridae</taxon>
        <taxon>Pentapetalae</taxon>
        <taxon>rosids</taxon>
        <taxon>malvids</taxon>
        <taxon>Sapindales</taxon>
        <taxon>Sapindaceae</taxon>
        <taxon>Hippocastanoideae</taxon>
        <taxon>Acereae</taxon>
        <taxon>Dipteronia</taxon>
    </lineage>
</organism>
<reference evidence="1" key="1">
    <citation type="journal article" date="2023" name="Plant J.">
        <title>Genome sequences and population genomics provide insights into the demographic history, inbreeding, and mutation load of two 'living fossil' tree species of Dipteronia.</title>
        <authorList>
            <person name="Feng Y."/>
            <person name="Comes H.P."/>
            <person name="Chen J."/>
            <person name="Zhu S."/>
            <person name="Lu R."/>
            <person name="Zhang X."/>
            <person name="Li P."/>
            <person name="Qiu J."/>
            <person name="Olsen K.M."/>
            <person name="Qiu Y."/>
        </authorList>
    </citation>
    <scope>NUCLEOTIDE SEQUENCE</scope>
    <source>
        <strain evidence="1">KIB01</strain>
    </source>
</reference>
<protein>
    <submittedName>
        <fullName evidence="1">Uncharacterized protein</fullName>
    </submittedName>
</protein>
<name>A0AAE0CR12_9ROSI</name>
<proteinExistence type="predicted"/>
<gene>
    <name evidence="1" type="ORF">Ddye_006800</name>
</gene>